<gene>
    <name evidence="2" type="ORF">soil367_17745</name>
</gene>
<proteinExistence type="predicted"/>
<evidence type="ECO:0000313" key="2">
    <source>
        <dbReference type="EMBL" id="QCF27618.1"/>
    </source>
</evidence>
<dbReference type="EMBL" id="CP031093">
    <property type="protein sequence ID" value="QCF27618.1"/>
    <property type="molecule type" value="Genomic_DNA"/>
</dbReference>
<organism evidence="2 3">
    <name type="scientific">Hydrocarboniclastica marina</name>
    <dbReference type="NCBI Taxonomy" id="2259620"/>
    <lineage>
        <taxon>Bacteria</taxon>
        <taxon>Pseudomonadati</taxon>
        <taxon>Pseudomonadota</taxon>
        <taxon>Gammaproteobacteria</taxon>
        <taxon>Alteromonadales</taxon>
        <taxon>Alteromonadaceae</taxon>
        <taxon>Hydrocarboniclastica</taxon>
    </lineage>
</organism>
<keyword evidence="1" id="KW-0732">Signal</keyword>
<evidence type="ECO:0000313" key="3">
    <source>
        <dbReference type="Proteomes" id="UP000298049"/>
    </source>
</evidence>
<dbReference type="Proteomes" id="UP000298049">
    <property type="component" value="Chromosome"/>
</dbReference>
<reference evidence="2 3" key="1">
    <citation type="submission" date="2018-07" db="EMBL/GenBank/DDBJ databases">
        <title>Marsedoiliclastica nanhaica gen. nov. sp. nov., a novel marine hydrocarbonoclastic bacterium isolated from an in-situ enriched hydrocarbon-degrading consortium in deep-sea sediment.</title>
        <authorList>
            <person name="Dong C."/>
            <person name="Ma T."/>
            <person name="Liu R."/>
            <person name="Shao Z."/>
        </authorList>
    </citation>
    <scope>NUCLEOTIDE SEQUENCE [LARGE SCALE GENOMIC DNA]</scope>
    <source>
        <strain evidence="3">soil36-7</strain>
    </source>
</reference>
<keyword evidence="3" id="KW-1185">Reference proteome</keyword>
<protein>
    <submittedName>
        <fullName evidence="2">Uncharacterized protein</fullName>
    </submittedName>
</protein>
<name>A0A4P7XKN2_9ALTE</name>
<dbReference type="RefSeq" id="WP_136550330.1">
    <property type="nucleotide sequence ID" value="NZ_CP031093.1"/>
</dbReference>
<accession>A0A4P7XKN2</accession>
<dbReference type="OrthoDB" id="9255535at2"/>
<feature type="signal peptide" evidence="1">
    <location>
        <begin position="1"/>
        <end position="24"/>
    </location>
</feature>
<feature type="chain" id="PRO_5020878384" evidence="1">
    <location>
        <begin position="25"/>
        <end position="664"/>
    </location>
</feature>
<sequence length="664" mass="72540">MLNNRASLNAILAFFVLMTAPAFADTLPFDLPSLGAIVDKQLAQGQHVDQKDGLPHESEPGFSYLPPNTARYFKKILKGDKRAGGSASSRIGLFLAFHRAYASTCQAEMGANWSEYTFTRESERLALREAETIRLAPEAFNDFYLAAVSLVPLIILEYEQDPIKDFGSRDPNEPVPQIYEIHVQHNARSQAEVVKLLNHEGCGSEIVENMRAAVSENLPETQVEEGESTVTMLTEGAGSFTFTLDSPYDPGGMRSQGLISSSDSGLFPLGGDYGGRMLSYLALGDFGSARGEQAKSLDEVSRQIRSMAPPGYNPVAEFYEWGFRTQNSLSPFNALITSYIIRRVQLLGSCGDSLVPLARTYVEIETTRNGYGVELRSREVGRYTDRAVVPAAFAPIVERGADLTPGRYSRALVDGALEKLSCDSEMRQHLEANMLAFNSGDEPAWISPEARKTFGAVAQDGGAGESAYVYTDAQAAIALIEKAANNQDPRLSLQYKLADAENKQEEELNLVRIDGIPALAFDTRYMSSKAGDTLNGRTAGLLMTCAGNGKLEISQLLWNSNANELDQSARYKLTYSAYGIDAKWPVSVQLESAEIEARSKSTYARFRGQMNVDENTFAGLRLTSSFSSFIPIGQGRGHLSWGVSGSRVNKTLAPLIEQCRSIGS</sequence>
<dbReference type="KEGG" id="hmi:soil367_17745"/>
<evidence type="ECO:0000256" key="1">
    <source>
        <dbReference type="SAM" id="SignalP"/>
    </source>
</evidence>
<dbReference type="AlphaFoldDB" id="A0A4P7XKN2"/>